<dbReference type="SUPFAM" id="SSF56796">
    <property type="entry name" value="Dehydroquinate synthase-like"/>
    <property type="match status" value="1"/>
</dbReference>
<accession>A0A382L6H7</accession>
<evidence type="ECO:0000256" key="1">
    <source>
        <dbReference type="ARBA" id="ARBA00007358"/>
    </source>
</evidence>
<comment type="similarity">
    <text evidence="1">Belongs to the iron-containing alcohol dehydrogenase family.</text>
</comment>
<dbReference type="GO" id="GO:0004022">
    <property type="term" value="F:alcohol dehydrogenase (NAD+) activity"/>
    <property type="evidence" value="ECO:0007669"/>
    <property type="project" value="TreeGrafter"/>
</dbReference>
<evidence type="ECO:0000259" key="3">
    <source>
        <dbReference type="Pfam" id="PF00465"/>
    </source>
</evidence>
<dbReference type="Pfam" id="PF00465">
    <property type="entry name" value="Fe-ADH"/>
    <property type="match status" value="1"/>
</dbReference>
<keyword evidence="2" id="KW-0560">Oxidoreductase</keyword>
<dbReference type="Gene3D" id="3.40.50.1970">
    <property type="match status" value="1"/>
</dbReference>
<dbReference type="AlphaFoldDB" id="A0A382L6H7"/>
<protein>
    <recommendedName>
        <fullName evidence="3">Alcohol dehydrogenase iron-type/glycerol dehydrogenase GldA domain-containing protein</fullName>
    </recommendedName>
</protein>
<proteinExistence type="inferred from homology"/>
<dbReference type="InterPro" id="IPR001670">
    <property type="entry name" value="ADH_Fe/GldA"/>
</dbReference>
<feature type="non-terminal residue" evidence="4">
    <location>
        <position position="208"/>
    </location>
</feature>
<dbReference type="EMBL" id="UINC01084318">
    <property type="protein sequence ID" value="SVC30852.1"/>
    <property type="molecule type" value="Genomic_DNA"/>
</dbReference>
<dbReference type="PANTHER" id="PTHR11496">
    <property type="entry name" value="ALCOHOL DEHYDROGENASE"/>
    <property type="match status" value="1"/>
</dbReference>
<dbReference type="PANTHER" id="PTHR11496:SF102">
    <property type="entry name" value="ALCOHOL DEHYDROGENASE 4"/>
    <property type="match status" value="1"/>
</dbReference>
<evidence type="ECO:0000256" key="2">
    <source>
        <dbReference type="ARBA" id="ARBA00023002"/>
    </source>
</evidence>
<dbReference type="InterPro" id="IPR039697">
    <property type="entry name" value="Alcohol_dehydrogenase_Fe"/>
</dbReference>
<sequence>MNLPDIIDNEALKDIVGSKNLALICSKNWKDNGKIEKILSLSLSSFKQVVLVPSGEPESKSLDKISQELDPDLDGLVALGGGSSIDSAKMLAILKAEKSYCTDYEFNKKKITKKLMPVIAIPTTSGSGSESSMYAVINNSQTHRKFTITHNSIVPSKVLLYPELTIDLPRRITISAGMDAFIQAFEAFFTKDSNPISAYLAPTVMSSI</sequence>
<organism evidence="4">
    <name type="scientific">marine metagenome</name>
    <dbReference type="NCBI Taxonomy" id="408172"/>
    <lineage>
        <taxon>unclassified sequences</taxon>
        <taxon>metagenomes</taxon>
        <taxon>ecological metagenomes</taxon>
    </lineage>
</organism>
<gene>
    <name evidence="4" type="ORF">METZ01_LOCUS283706</name>
</gene>
<dbReference type="GO" id="GO:0046872">
    <property type="term" value="F:metal ion binding"/>
    <property type="evidence" value="ECO:0007669"/>
    <property type="project" value="InterPro"/>
</dbReference>
<dbReference type="Gene3D" id="1.20.1090.10">
    <property type="entry name" value="Dehydroquinate synthase-like - alpha domain"/>
    <property type="match status" value="1"/>
</dbReference>
<reference evidence="4" key="1">
    <citation type="submission" date="2018-05" db="EMBL/GenBank/DDBJ databases">
        <authorList>
            <person name="Lanie J.A."/>
            <person name="Ng W.-L."/>
            <person name="Kazmierczak K.M."/>
            <person name="Andrzejewski T.M."/>
            <person name="Davidsen T.M."/>
            <person name="Wayne K.J."/>
            <person name="Tettelin H."/>
            <person name="Glass J.I."/>
            <person name="Rusch D."/>
            <person name="Podicherti R."/>
            <person name="Tsui H.-C.T."/>
            <person name="Winkler M.E."/>
        </authorList>
    </citation>
    <scope>NUCLEOTIDE SEQUENCE</scope>
</reference>
<name>A0A382L6H7_9ZZZZ</name>
<feature type="domain" description="Alcohol dehydrogenase iron-type/glycerol dehydrogenase GldA" evidence="3">
    <location>
        <begin position="17"/>
        <end position="162"/>
    </location>
</feature>
<evidence type="ECO:0000313" key="4">
    <source>
        <dbReference type="EMBL" id="SVC30852.1"/>
    </source>
</evidence>